<evidence type="ECO:0000256" key="11">
    <source>
        <dbReference type="RuleBase" id="RU000461"/>
    </source>
</evidence>
<dbReference type="Pfam" id="PF00067">
    <property type="entry name" value="p450"/>
    <property type="match status" value="1"/>
</dbReference>
<keyword evidence="9 12" id="KW-0472">Membrane</keyword>
<dbReference type="GO" id="GO:0016020">
    <property type="term" value="C:membrane"/>
    <property type="evidence" value="ECO:0007669"/>
    <property type="project" value="UniProtKB-SubCell"/>
</dbReference>
<dbReference type="InterPro" id="IPR002401">
    <property type="entry name" value="Cyt_P450_E_grp-I"/>
</dbReference>
<evidence type="ECO:0000256" key="4">
    <source>
        <dbReference type="ARBA" id="ARBA00022617"/>
    </source>
</evidence>
<dbReference type="PRINTS" id="PR00385">
    <property type="entry name" value="P450"/>
</dbReference>
<evidence type="ECO:0000256" key="5">
    <source>
        <dbReference type="ARBA" id="ARBA00022723"/>
    </source>
</evidence>
<dbReference type="InterPro" id="IPR001128">
    <property type="entry name" value="Cyt_P450"/>
</dbReference>
<evidence type="ECO:0000313" key="14">
    <source>
        <dbReference type="Proteomes" id="UP001372338"/>
    </source>
</evidence>
<evidence type="ECO:0000256" key="9">
    <source>
        <dbReference type="ARBA" id="ARBA00023136"/>
    </source>
</evidence>
<keyword evidence="5 10" id="KW-0479">Metal-binding</keyword>
<comment type="caution">
    <text evidence="13">The sequence shown here is derived from an EMBL/GenBank/DDBJ whole genome shotgun (WGS) entry which is preliminary data.</text>
</comment>
<gene>
    <name evidence="13" type="ORF">RIF29_06593</name>
</gene>
<dbReference type="CDD" id="cd11072">
    <property type="entry name" value="CYP71-like"/>
    <property type="match status" value="1"/>
</dbReference>
<dbReference type="InterPro" id="IPR017972">
    <property type="entry name" value="Cyt_P450_CS"/>
</dbReference>
<keyword evidence="7 10" id="KW-0408">Iron</keyword>
<dbReference type="InterPro" id="IPR036396">
    <property type="entry name" value="Cyt_P450_sf"/>
</dbReference>
<evidence type="ECO:0000256" key="12">
    <source>
        <dbReference type="SAM" id="Phobius"/>
    </source>
</evidence>
<proteinExistence type="inferred from homology"/>
<dbReference type="GO" id="GO:0004497">
    <property type="term" value="F:monooxygenase activity"/>
    <property type="evidence" value="ECO:0007669"/>
    <property type="project" value="UniProtKB-KW"/>
</dbReference>
<evidence type="ECO:0000256" key="3">
    <source>
        <dbReference type="ARBA" id="ARBA00010617"/>
    </source>
</evidence>
<dbReference type="AlphaFoldDB" id="A0AAN9J3D0"/>
<accession>A0AAN9J3D0</accession>
<dbReference type="GO" id="GO:0020037">
    <property type="term" value="F:heme binding"/>
    <property type="evidence" value="ECO:0007669"/>
    <property type="project" value="InterPro"/>
</dbReference>
<dbReference type="EMBL" id="JAYWIO010000001">
    <property type="protein sequence ID" value="KAK7291447.1"/>
    <property type="molecule type" value="Genomic_DNA"/>
</dbReference>
<evidence type="ECO:0000256" key="1">
    <source>
        <dbReference type="ARBA" id="ARBA00001971"/>
    </source>
</evidence>
<name>A0AAN9J3D0_CROPI</name>
<comment type="cofactor">
    <cofactor evidence="1 10">
        <name>heme</name>
        <dbReference type="ChEBI" id="CHEBI:30413"/>
    </cofactor>
</comment>
<feature type="binding site" description="axial binding residue" evidence="10">
    <location>
        <position position="433"/>
    </location>
    <ligand>
        <name>heme</name>
        <dbReference type="ChEBI" id="CHEBI:30413"/>
    </ligand>
    <ligandPart>
        <name>Fe</name>
        <dbReference type="ChEBI" id="CHEBI:18248"/>
    </ligandPart>
</feature>
<sequence>MLPETLAIPAILLGIFILILSASYLLYPKNSVKLLPPGPKALPIIALAAKYGPIMSLKLGQIPTIVVSSPEKAELFLKTHDTIFASRPKLKATETISYGGKGLVFSKYGAYWRNVRKLVTVELLSASKVEMFAPLRRAELGLLVKSLEKASASHEVVDVSELAMELIENVTYKMVLGRNKDDRFNLKGLIHEYSYLLGAFNLADYVPWLEVFDFQGLARRMNKVSKELDHVLEMIIKDHEQPSNNEEKGPDKKKVFVDTLLSLMHQPMDPHDEHQHIIDRTNIKAIIIDIIIGAYDTSAVTIEWAMSELLRHPRVMNKLQNELENVVGLNREVEETDLENLPYLNMVVKETLRLYPVGPLLVPRESIEDVTIDGYHIKKKSRILINAWAIGRNPKVWSNNANIFYPERFEVSDISNRGKDFRLIPFGSGRRGCPGIQMGLTSTTTILGQLVHCFNWDLPVGMSHDDLDMNEDFGLSIPRSQHLLARPTCRLLGRT</sequence>
<evidence type="ECO:0000256" key="7">
    <source>
        <dbReference type="ARBA" id="ARBA00023004"/>
    </source>
</evidence>
<evidence type="ECO:0000256" key="2">
    <source>
        <dbReference type="ARBA" id="ARBA00004370"/>
    </source>
</evidence>
<dbReference type="PRINTS" id="PR00463">
    <property type="entry name" value="EP450I"/>
</dbReference>
<dbReference type="GO" id="GO:0016705">
    <property type="term" value="F:oxidoreductase activity, acting on paired donors, with incorporation or reduction of molecular oxygen"/>
    <property type="evidence" value="ECO:0007669"/>
    <property type="project" value="InterPro"/>
</dbReference>
<evidence type="ECO:0000313" key="13">
    <source>
        <dbReference type="EMBL" id="KAK7291447.1"/>
    </source>
</evidence>
<evidence type="ECO:0000256" key="6">
    <source>
        <dbReference type="ARBA" id="ARBA00023002"/>
    </source>
</evidence>
<organism evidence="13 14">
    <name type="scientific">Crotalaria pallida</name>
    <name type="common">Smooth rattlebox</name>
    <name type="synonym">Crotalaria striata</name>
    <dbReference type="NCBI Taxonomy" id="3830"/>
    <lineage>
        <taxon>Eukaryota</taxon>
        <taxon>Viridiplantae</taxon>
        <taxon>Streptophyta</taxon>
        <taxon>Embryophyta</taxon>
        <taxon>Tracheophyta</taxon>
        <taxon>Spermatophyta</taxon>
        <taxon>Magnoliopsida</taxon>
        <taxon>eudicotyledons</taxon>
        <taxon>Gunneridae</taxon>
        <taxon>Pentapetalae</taxon>
        <taxon>rosids</taxon>
        <taxon>fabids</taxon>
        <taxon>Fabales</taxon>
        <taxon>Fabaceae</taxon>
        <taxon>Papilionoideae</taxon>
        <taxon>50 kb inversion clade</taxon>
        <taxon>genistoids sensu lato</taxon>
        <taxon>core genistoids</taxon>
        <taxon>Crotalarieae</taxon>
        <taxon>Crotalaria</taxon>
    </lineage>
</organism>
<dbReference type="Proteomes" id="UP001372338">
    <property type="component" value="Unassembled WGS sequence"/>
</dbReference>
<comment type="similarity">
    <text evidence="3 11">Belongs to the cytochrome P450 family.</text>
</comment>
<dbReference type="PROSITE" id="PS00086">
    <property type="entry name" value="CYTOCHROME_P450"/>
    <property type="match status" value="1"/>
</dbReference>
<evidence type="ECO:0008006" key="15">
    <source>
        <dbReference type="Google" id="ProtNLM"/>
    </source>
</evidence>
<evidence type="ECO:0000256" key="10">
    <source>
        <dbReference type="PIRSR" id="PIRSR602401-1"/>
    </source>
</evidence>
<keyword evidence="12" id="KW-0812">Transmembrane</keyword>
<keyword evidence="12" id="KW-1133">Transmembrane helix</keyword>
<dbReference type="PANTHER" id="PTHR47943">
    <property type="entry name" value="CYTOCHROME P450 93A3-LIKE"/>
    <property type="match status" value="1"/>
</dbReference>
<keyword evidence="8 11" id="KW-0503">Monooxygenase</keyword>
<dbReference type="GO" id="GO:0005506">
    <property type="term" value="F:iron ion binding"/>
    <property type="evidence" value="ECO:0007669"/>
    <property type="project" value="InterPro"/>
</dbReference>
<keyword evidence="14" id="KW-1185">Reference proteome</keyword>
<dbReference type="SUPFAM" id="SSF48264">
    <property type="entry name" value="Cytochrome P450"/>
    <property type="match status" value="1"/>
</dbReference>
<keyword evidence="4 10" id="KW-0349">Heme</keyword>
<feature type="transmembrane region" description="Helical" evidence="12">
    <location>
        <begin position="6"/>
        <end position="27"/>
    </location>
</feature>
<dbReference type="FunFam" id="1.10.630.10:FF:000011">
    <property type="entry name" value="Cytochrome P450 83B1"/>
    <property type="match status" value="1"/>
</dbReference>
<dbReference type="Gene3D" id="1.10.630.10">
    <property type="entry name" value="Cytochrome P450"/>
    <property type="match status" value="1"/>
</dbReference>
<protein>
    <recommendedName>
        <fullName evidence="15">Cytochrome P450</fullName>
    </recommendedName>
</protein>
<dbReference type="PANTHER" id="PTHR47943:SF9">
    <property type="entry name" value="CYTOCHROME P450"/>
    <property type="match status" value="1"/>
</dbReference>
<reference evidence="13 14" key="1">
    <citation type="submission" date="2024-01" db="EMBL/GenBank/DDBJ databases">
        <title>The genomes of 5 underutilized Papilionoideae crops provide insights into root nodulation and disease resistanc.</title>
        <authorList>
            <person name="Yuan L."/>
        </authorList>
    </citation>
    <scope>NUCLEOTIDE SEQUENCE [LARGE SCALE GENOMIC DNA]</scope>
    <source>
        <strain evidence="13">ZHUSHIDOU_FW_LH</strain>
        <tissue evidence="13">Leaf</tissue>
    </source>
</reference>
<evidence type="ECO:0000256" key="8">
    <source>
        <dbReference type="ARBA" id="ARBA00023033"/>
    </source>
</evidence>
<comment type="subcellular location">
    <subcellularLocation>
        <location evidence="2">Membrane</location>
    </subcellularLocation>
</comment>
<keyword evidence="6 11" id="KW-0560">Oxidoreductase</keyword>